<dbReference type="Pfam" id="PF00410">
    <property type="entry name" value="Ribosomal_S8"/>
    <property type="match status" value="1"/>
</dbReference>
<dbReference type="SUPFAM" id="SSF56047">
    <property type="entry name" value="Ribosomal protein S8"/>
    <property type="match status" value="1"/>
</dbReference>
<evidence type="ECO:0000256" key="1">
    <source>
        <dbReference type="ARBA" id="ARBA00006471"/>
    </source>
</evidence>
<protein>
    <recommendedName>
        <fullName evidence="7">40S ribosomal protein S15a</fullName>
    </recommendedName>
</protein>
<organism evidence="5 6">
    <name type="scientific">Paramecium tetraurelia</name>
    <dbReference type="NCBI Taxonomy" id="5888"/>
    <lineage>
        <taxon>Eukaryota</taxon>
        <taxon>Sar</taxon>
        <taxon>Alveolata</taxon>
        <taxon>Ciliophora</taxon>
        <taxon>Intramacronucleata</taxon>
        <taxon>Oligohymenophorea</taxon>
        <taxon>Peniculida</taxon>
        <taxon>Parameciidae</taxon>
        <taxon>Paramecium</taxon>
    </lineage>
</organism>
<dbReference type="PROSITE" id="PS00053">
    <property type="entry name" value="RIBOSOMAL_S8"/>
    <property type="match status" value="1"/>
</dbReference>
<comment type="similarity">
    <text evidence="1 4">Belongs to the universal ribosomal protein uS8 family.</text>
</comment>
<accession>A0BVU5</accession>
<dbReference type="RefSeq" id="XP_001430060.1">
    <property type="nucleotide sequence ID" value="XM_001430023.2"/>
</dbReference>
<evidence type="ECO:0000313" key="5">
    <source>
        <dbReference type="EMBL" id="CAK62662.1"/>
    </source>
</evidence>
<dbReference type="GO" id="GO:0022627">
    <property type="term" value="C:cytosolic small ribosomal subunit"/>
    <property type="evidence" value="ECO:0000318"/>
    <property type="project" value="GO_Central"/>
</dbReference>
<dbReference type="FunFam" id="3.30.1490.10:FF:000002">
    <property type="entry name" value="40S ribosomal protein S15a"/>
    <property type="match status" value="1"/>
</dbReference>
<dbReference type="InParanoid" id="A0BVU5"/>
<evidence type="ECO:0000313" key="6">
    <source>
        <dbReference type="Proteomes" id="UP000000600"/>
    </source>
</evidence>
<keyword evidence="2 4" id="KW-0689">Ribosomal protein</keyword>
<dbReference type="InterPro" id="IPR047863">
    <property type="entry name" value="Ribosomal_uS8_CS"/>
</dbReference>
<dbReference type="OMA" id="EWANNIL"/>
<dbReference type="Gene3D" id="3.30.1370.30">
    <property type="match status" value="1"/>
</dbReference>
<dbReference type="HOGENOM" id="CLU_098428_1_1_1"/>
<reference evidence="5 6" key="1">
    <citation type="journal article" date="2006" name="Nature">
        <title>Global trends of whole-genome duplications revealed by the ciliate Paramecium tetraurelia.</title>
        <authorList>
            <consortium name="Genoscope"/>
            <person name="Aury J.-M."/>
            <person name="Jaillon O."/>
            <person name="Duret L."/>
            <person name="Noel B."/>
            <person name="Jubin C."/>
            <person name="Porcel B.M."/>
            <person name="Segurens B."/>
            <person name="Daubin V."/>
            <person name="Anthouard V."/>
            <person name="Aiach N."/>
            <person name="Arnaiz O."/>
            <person name="Billaut A."/>
            <person name="Beisson J."/>
            <person name="Blanc I."/>
            <person name="Bouhouche K."/>
            <person name="Camara F."/>
            <person name="Duharcourt S."/>
            <person name="Guigo R."/>
            <person name="Gogendeau D."/>
            <person name="Katinka M."/>
            <person name="Keller A.-M."/>
            <person name="Kissmehl R."/>
            <person name="Klotz C."/>
            <person name="Koll F."/>
            <person name="Le Moue A."/>
            <person name="Lepere C."/>
            <person name="Malinsky S."/>
            <person name="Nowacki M."/>
            <person name="Nowak J.K."/>
            <person name="Plattner H."/>
            <person name="Poulain J."/>
            <person name="Ruiz F."/>
            <person name="Serrano V."/>
            <person name="Zagulski M."/>
            <person name="Dessen P."/>
            <person name="Betermier M."/>
            <person name="Weissenbach J."/>
            <person name="Scarpelli C."/>
            <person name="Schachter V."/>
            <person name="Sperling L."/>
            <person name="Meyer E."/>
            <person name="Cohen J."/>
            <person name="Wincker P."/>
        </authorList>
    </citation>
    <scope>NUCLEOTIDE SEQUENCE [LARGE SCALE GENOMIC DNA]</scope>
    <source>
        <strain evidence="5 6">Stock d4-2</strain>
    </source>
</reference>
<dbReference type="GO" id="GO:0006412">
    <property type="term" value="P:translation"/>
    <property type="evidence" value="ECO:0007669"/>
    <property type="project" value="InterPro"/>
</dbReference>
<dbReference type="EMBL" id="CT868020">
    <property type="protein sequence ID" value="CAK62662.1"/>
    <property type="molecule type" value="Genomic_DNA"/>
</dbReference>
<proteinExistence type="inferred from homology"/>
<keyword evidence="3 4" id="KW-0687">Ribonucleoprotein</keyword>
<dbReference type="STRING" id="5888.A0BVU5"/>
<dbReference type="GeneID" id="5015844"/>
<dbReference type="AlphaFoldDB" id="A0BVU5"/>
<dbReference type="OrthoDB" id="291200at2759"/>
<evidence type="ECO:0000256" key="4">
    <source>
        <dbReference type="RuleBase" id="RU003660"/>
    </source>
</evidence>
<dbReference type="Gene3D" id="3.30.1490.10">
    <property type="match status" value="1"/>
</dbReference>
<dbReference type="InterPro" id="IPR035987">
    <property type="entry name" value="Ribosomal_uS8_sf"/>
</dbReference>
<dbReference type="FunFam" id="3.30.1370.30:FF:000001">
    <property type="entry name" value="40S ribosomal protein S15a"/>
    <property type="match status" value="1"/>
</dbReference>
<dbReference type="GO" id="GO:0003735">
    <property type="term" value="F:structural constituent of ribosome"/>
    <property type="evidence" value="ECO:0000318"/>
    <property type="project" value="GO_Central"/>
</dbReference>
<dbReference type="InterPro" id="IPR000630">
    <property type="entry name" value="Ribosomal_uS8"/>
</dbReference>
<dbReference type="PANTHER" id="PTHR11758">
    <property type="entry name" value="40S RIBOSOMAL PROTEIN S15A"/>
    <property type="match status" value="1"/>
</dbReference>
<dbReference type="KEGG" id="ptm:GSPATT00032514001"/>
<dbReference type="Proteomes" id="UP000000600">
    <property type="component" value="Unassembled WGS sequence"/>
</dbReference>
<evidence type="ECO:0000256" key="2">
    <source>
        <dbReference type="ARBA" id="ARBA00022980"/>
    </source>
</evidence>
<keyword evidence="6" id="KW-1185">Reference proteome</keyword>
<sequence length="116" mass="13300">MVKMNVLNDCLRSIVNAERQGRKQVLIRPTSKLVVKFLQVMQRHGYIGEFEIVRMITEVAKQLLNYQVVSTNAEWANNILPARQFGCVVLTTNVGILTHEEARQRHIGGKILGFFY</sequence>
<dbReference type="eggNOG" id="KOG1754">
    <property type="taxonomic scope" value="Eukaryota"/>
</dbReference>
<evidence type="ECO:0000256" key="3">
    <source>
        <dbReference type="ARBA" id="ARBA00023274"/>
    </source>
</evidence>
<evidence type="ECO:0008006" key="7">
    <source>
        <dbReference type="Google" id="ProtNLM"/>
    </source>
</evidence>
<name>A0BVU5_PARTE</name>
<gene>
    <name evidence="5" type="ORF">GSPATT00032514001</name>
</gene>